<dbReference type="Proteomes" id="UP001152320">
    <property type="component" value="Chromosome 1"/>
</dbReference>
<dbReference type="PANTHER" id="PTHR31912">
    <property type="entry name" value="IP13529P"/>
    <property type="match status" value="1"/>
</dbReference>
<evidence type="ECO:0000313" key="1">
    <source>
        <dbReference type="EMBL" id="KAJ8051033.1"/>
    </source>
</evidence>
<dbReference type="PANTHER" id="PTHR31912:SF35">
    <property type="entry name" value="C2H2-TYPE DOMAIN-CONTAINING PROTEIN"/>
    <property type="match status" value="1"/>
</dbReference>
<proteinExistence type="predicted"/>
<organism evidence="1 2">
    <name type="scientific">Holothuria leucospilota</name>
    <name type="common">Black long sea cucumber</name>
    <name type="synonym">Mertensiothuria leucospilota</name>
    <dbReference type="NCBI Taxonomy" id="206669"/>
    <lineage>
        <taxon>Eukaryota</taxon>
        <taxon>Metazoa</taxon>
        <taxon>Echinodermata</taxon>
        <taxon>Eleutherozoa</taxon>
        <taxon>Echinozoa</taxon>
        <taxon>Holothuroidea</taxon>
        <taxon>Aspidochirotacea</taxon>
        <taxon>Aspidochirotida</taxon>
        <taxon>Holothuriidae</taxon>
        <taxon>Holothuria</taxon>
    </lineage>
</organism>
<accession>A0A9Q1CTB0</accession>
<dbReference type="EMBL" id="JAIZAY010000001">
    <property type="protein sequence ID" value="KAJ8051033.1"/>
    <property type="molecule type" value="Genomic_DNA"/>
</dbReference>
<sequence length="357" mass="40839">MQLALLCKEKKEDLIYLEHKGICVGDEVWKDTILAIERRENWWPSRQELVLKLVLKLKDIVEIVVAPAVQQSQVVYLKILVEEYLDERQRLLHQKLRPKHHFLSHYPWLILKFGPLIKVWPLRFESKQTFFKRCVRNSSNFKNVTATLPERHQLLQAYSSEGQLFPDSLKTDRGTAFEPGLYSSSIQNAVASRSILQHTYAQVSDEVSVFGTEYRKGMYVIISLGNTAVSSTNKAEVVEKLLEVGVEKPSDIQYVDEGDLELLNLKKVQMRKLIKDWDKGQVDGVTIGTGYDSLVSQLVNRVDNNSRQRSPKLKRKITSNLDAKPNKSAMPMAASTDSHCLCLKLKQKKATKKSESN</sequence>
<reference evidence="1" key="1">
    <citation type="submission" date="2021-10" db="EMBL/GenBank/DDBJ databases">
        <title>Tropical sea cucumber genome reveals ecological adaptation and Cuvierian tubules defense mechanism.</title>
        <authorList>
            <person name="Chen T."/>
        </authorList>
    </citation>
    <scope>NUCLEOTIDE SEQUENCE</scope>
    <source>
        <strain evidence="1">Nanhai2018</strain>
        <tissue evidence="1">Muscle</tissue>
    </source>
</reference>
<comment type="caution">
    <text evidence="1">The sequence shown here is derived from an EMBL/GenBank/DDBJ whole genome shotgun (WGS) entry which is preliminary data.</text>
</comment>
<gene>
    <name evidence="1" type="ORF">HOLleu_04451</name>
</gene>
<evidence type="ECO:0000313" key="2">
    <source>
        <dbReference type="Proteomes" id="UP001152320"/>
    </source>
</evidence>
<keyword evidence="2" id="KW-1185">Reference proteome</keyword>
<dbReference type="AlphaFoldDB" id="A0A9Q1CTB0"/>
<name>A0A9Q1CTB0_HOLLE</name>
<protein>
    <submittedName>
        <fullName evidence="1">Uncharacterized protein</fullName>
    </submittedName>
</protein>